<dbReference type="Pfam" id="PF00072">
    <property type="entry name" value="Response_reg"/>
    <property type="match status" value="1"/>
</dbReference>
<accession>A0A4R4E792</accession>
<dbReference type="PROSITE" id="PS50110">
    <property type="entry name" value="RESPONSE_REGULATORY"/>
    <property type="match status" value="1"/>
</dbReference>
<gene>
    <name evidence="10" type="ORF">E0485_17040</name>
</gene>
<keyword evidence="5" id="KW-0804">Transcription</keyword>
<keyword evidence="2" id="KW-0902">Two-component regulatory system</keyword>
<comment type="caution">
    <text evidence="10">The sequence shown here is derived from an EMBL/GenBank/DDBJ whole genome shotgun (WGS) entry which is preliminary data.</text>
</comment>
<evidence type="ECO:0000256" key="4">
    <source>
        <dbReference type="ARBA" id="ARBA00023125"/>
    </source>
</evidence>
<evidence type="ECO:0000259" key="8">
    <source>
        <dbReference type="PROSITE" id="PS50110"/>
    </source>
</evidence>
<keyword evidence="11" id="KW-1185">Reference proteome</keyword>
<evidence type="ECO:0000256" key="2">
    <source>
        <dbReference type="ARBA" id="ARBA00023012"/>
    </source>
</evidence>
<dbReference type="Gene3D" id="1.10.10.10">
    <property type="entry name" value="Winged helix-like DNA-binding domain superfamily/Winged helix DNA-binding domain"/>
    <property type="match status" value="1"/>
</dbReference>
<dbReference type="GO" id="GO:0006355">
    <property type="term" value="P:regulation of DNA-templated transcription"/>
    <property type="evidence" value="ECO:0007669"/>
    <property type="project" value="InterPro"/>
</dbReference>
<dbReference type="EMBL" id="SKFG01000018">
    <property type="protein sequence ID" value="TCZ75596.1"/>
    <property type="molecule type" value="Genomic_DNA"/>
</dbReference>
<feature type="modified residue" description="4-aspartylphosphate" evidence="6">
    <location>
        <position position="54"/>
    </location>
</feature>
<sequence>MELKVLLLEDEESIRGFVTINLKRVGYQVIEAHTGEEAIKLMEQHPDIQIALLDVMLPTSITGFDVCEILRRKYPRVGIIMLTAKGQDQDKVKGLELGADDYVTKPFSPTELMARINSLSRRLQLIVKEEPEPQELKSGPFVLSLDEHVLWKNAAEITLTPTEFQIMQLLMESPNKTITRDEILDKVWGRHFVGDFKIVDVNIRRIRQKIENDPSSPEFICTVWGSGYIWKKETDEKHQE</sequence>
<dbReference type="GO" id="GO:0000156">
    <property type="term" value="F:phosphorelay response regulator activity"/>
    <property type="evidence" value="ECO:0007669"/>
    <property type="project" value="TreeGrafter"/>
</dbReference>
<dbReference type="SMART" id="SM00448">
    <property type="entry name" value="REC"/>
    <property type="match status" value="1"/>
</dbReference>
<evidence type="ECO:0000256" key="1">
    <source>
        <dbReference type="ARBA" id="ARBA00022553"/>
    </source>
</evidence>
<dbReference type="CDD" id="cd00383">
    <property type="entry name" value="trans_reg_C"/>
    <property type="match status" value="1"/>
</dbReference>
<evidence type="ECO:0000256" key="7">
    <source>
        <dbReference type="PROSITE-ProRule" id="PRU01091"/>
    </source>
</evidence>
<dbReference type="CDD" id="cd17574">
    <property type="entry name" value="REC_OmpR"/>
    <property type="match status" value="1"/>
</dbReference>
<keyword evidence="4 7" id="KW-0238">DNA-binding</keyword>
<dbReference type="PROSITE" id="PS51755">
    <property type="entry name" value="OMPR_PHOB"/>
    <property type="match status" value="1"/>
</dbReference>
<dbReference type="RefSeq" id="WP_132419275.1">
    <property type="nucleotide sequence ID" value="NZ_SKFG01000018.1"/>
</dbReference>
<dbReference type="InterPro" id="IPR011006">
    <property type="entry name" value="CheY-like_superfamily"/>
</dbReference>
<dbReference type="Pfam" id="PF00486">
    <property type="entry name" value="Trans_reg_C"/>
    <property type="match status" value="1"/>
</dbReference>
<evidence type="ECO:0000313" key="10">
    <source>
        <dbReference type="EMBL" id="TCZ75596.1"/>
    </source>
</evidence>
<dbReference type="SMART" id="SM00862">
    <property type="entry name" value="Trans_reg_C"/>
    <property type="match status" value="1"/>
</dbReference>
<keyword evidence="3" id="KW-0805">Transcription regulation</keyword>
<dbReference type="InterPro" id="IPR036388">
    <property type="entry name" value="WH-like_DNA-bd_sf"/>
</dbReference>
<dbReference type="InterPro" id="IPR001867">
    <property type="entry name" value="OmpR/PhoB-type_DNA-bd"/>
</dbReference>
<keyword evidence="1 6" id="KW-0597">Phosphoprotein</keyword>
<dbReference type="PANTHER" id="PTHR48111:SF54">
    <property type="entry name" value="STAGE 0 SPORULATION PROTEIN A HOMOLOG"/>
    <property type="match status" value="1"/>
</dbReference>
<dbReference type="InterPro" id="IPR039420">
    <property type="entry name" value="WalR-like"/>
</dbReference>
<dbReference type="OrthoDB" id="9790442at2"/>
<evidence type="ECO:0000256" key="3">
    <source>
        <dbReference type="ARBA" id="ARBA00023015"/>
    </source>
</evidence>
<proteinExistence type="predicted"/>
<dbReference type="PANTHER" id="PTHR48111">
    <property type="entry name" value="REGULATOR OF RPOS"/>
    <property type="match status" value="1"/>
</dbReference>
<dbReference type="SUPFAM" id="SSF52172">
    <property type="entry name" value="CheY-like"/>
    <property type="match status" value="1"/>
</dbReference>
<feature type="domain" description="OmpR/PhoB-type" evidence="9">
    <location>
        <begin position="133"/>
        <end position="232"/>
    </location>
</feature>
<evidence type="ECO:0000256" key="6">
    <source>
        <dbReference type="PROSITE-ProRule" id="PRU00169"/>
    </source>
</evidence>
<dbReference type="AlphaFoldDB" id="A0A4R4E792"/>
<dbReference type="Gene3D" id="3.40.50.2300">
    <property type="match status" value="1"/>
</dbReference>
<dbReference type="Gene3D" id="6.10.250.690">
    <property type="match status" value="1"/>
</dbReference>
<organism evidence="10 11">
    <name type="scientific">Paenibacillus albiflavus</name>
    <dbReference type="NCBI Taxonomy" id="2545760"/>
    <lineage>
        <taxon>Bacteria</taxon>
        <taxon>Bacillati</taxon>
        <taxon>Bacillota</taxon>
        <taxon>Bacilli</taxon>
        <taxon>Bacillales</taxon>
        <taxon>Paenibacillaceae</taxon>
        <taxon>Paenibacillus</taxon>
    </lineage>
</organism>
<dbReference type="InterPro" id="IPR001789">
    <property type="entry name" value="Sig_transdc_resp-reg_receiver"/>
</dbReference>
<feature type="domain" description="Response regulatory" evidence="8">
    <location>
        <begin position="4"/>
        <end position="120"/>
    </location>
</feature>
<evidence type="ECO:0000259" key="9">
    <source>
        <dbReference type="PROSITE" id="PS51755"/>
    </source>
</evidence>
<evidence type="ECO:0000256" key="5">
    <source>
        <dbReference type="ARBA" id="ARBA00023163"/>
    </source>
</evidence>
<dbReference type="Proteomes" id="UP000295418">
    <property type="component" value="Unassembled WGS sequence"/>
</dbReference>
<evidence type="ECO:0000313" key="11">
    <source>
        <dbReference type="Proteomes" id="UP000295418"/>
    </source>
</evidence>
<dbReference type="GO" id="GO:0032993">
    <property type="term" value="C:protein-DNA complex"/>
    <property type="evidence" value="ECO:0007669"/>
    <property type="project" value="TreeGrafter"/>
</dbReference>
<feature type="DNA-binding region" description="OmpR/PhoB-type" evidence="7">
    <location>
        <begin position="133"/>
        <end position="232"/>
    </location>
</feature>
<reference evidence="10 11" key="1">
    <citation type="submission" date="2019-03" db="EMBL/GenBank/DDBJ databases">
        <authorList>
            <person name="Kim M.K.M."/>
        </authorList>
    </citation>
    <scope>NUCLEOTIDE SEQUENCE [LARGE SCALE GENOMIC DNA]</scope>
    <source>
        <strain evidence="10 11">18JY21-1</strain>
    </source>
</reference>
<name>A0A4R4E792_9BACL</name>
<dbReference type="GO" id="GO:0000976">
    <property type="term" value="F:transcription cis-regulatory region binding"/>
    <property type="evidence" value="ECO:0007669"/>
    <property type="project" value="TreeGrafter"/>
</dbReference>
<protein>
    <submittedName>
        <fullName evidence="10">Response regulator transcription factor</fullName>
    </submittedName>
</protein>
<dbReference type="GO" id="GO:0005829">
    <property type="term" value="C:cytosol"/>
    <property type="evidence" value="ECO:0007669"/>
    <property type="project" value="TreeGrafter"/>
</dbReference>